<dbReference type="Gene3D" id="3.10.450.60">
    <property type="match status" value="1"/>
</dbReference>
<dbReference type="PANTHER" id="PTHR11771">
    <property type="entry name" value="LIPOXYGENASE"/>
    <property type="match status" value="1"/>
</dbReference>
<evidence type="ECO:0000313" key="5">
    <source>
        <dbReference type="EMBL" id="KAJ7321446.1"/>
    </source>
</evidence>
<keyword evidence="3" id="KW-0560">Oxidoreductase</keyword>
<dbReference type="Proteomes" id="UP001163046">
    <property type="component" value="Unassembled WGS sequence"/>
</dbReference>
<dbReference type="PRINTS" id="PR00087">
    <property type="entry name" value="LIPOXYGENASE"/>
</dbReference>
<gene>
    <name evidence="5" type="ORF">OS493_035020</name>
</gene>
<dbReference type="PROSITE" id="PS51393">
    <property type="entry name" value="LIPOXYGENASE_3"/>
    <property type="match status" value="1"/>
</dbReference>
<dbReference type="GO" id="GO:0046872">
    <property type="term" value="F:metal ion binding"/>
    <property type="evidence" value="ECO:0007669"/>
    <property type="project" value="UniProtKB-KW"/>
</dbReference>
<evidence type="ECO:0000256" key="1">
    <source>
        <dbReference type="ARBA" id="ARBA00022723"/>
    </source>
</evidence>
<sequence length="197" mass="22469">MPKITLEKAIKYRTVFVLRYPLLDYLPAMPDIMESRPGRDMWEPTSPIAFFAVHPSNRKNLVPIAIQMDVKPGSPVYTPKDNALWTLAKLSVQGADLGYNQVAEHLAKTHLLLEPFCVSKDRQLSERHPLHQMIKYHCRGISITDKLAFKLLLGENGSLHKLFPYGYLGAVSIALRAFRQTSWKDTDFLKNIKVKPL</sequence>
<dbReference type="InterPro" id="IPR000907">
    <property type="entry name" value="LipOase"/>
</dbReference>
<dbReference type="GO" id="GO:0016702">
    <property type="term" value="F:oxidoreductase activity, acting on single donors with incorporation of molecular oxygen, incorporation of two atoms of oxygen"/>
    <property type="evidence" value="ECO:0007669"/>
    <property type="project" value="InterPro"/>
</dbReference>
<dbReference type="AlphaFoldDB" id="A0A9W9Y820"/>
<dbReference type="SUPFAM" id="SSF48484">
    <property type="entry name" value="Lipoxigenase"/>
    <property type="match status" value="1"/>
</dbReference>
<comment type="caution">
    <text evidence="5">The sequence shown here is derived from an EMBL/GenBank/DDBJ whole genome shotgun (WGS) entry which is preliminary data.</text>
</comment>
<evidence type="ECO:0000259" key="4">
    <source>
        <dbReference type="PROSITE" id="PS51393"/>
    </source>
</evidence>
<dbReference type="Pfam" id="PF00305">
    <property type="entry name" value="Lipoxygenase"/>
    <property type="match status" value="1"/>
</dbReference>
<evidence type="ECO:0000256" key="3">
    <source>
        <dbReference type="ARBA" id="ARBA00023002"/>
    </source>
</evidence>
<keyword evidence="2" id="KW-0223">Dioxygenase</keyword>
<reference evidence="5" key="1">
    <citation type="submission" date="2023-01" db="EMBL/GenBank/DDBJ databases">
        <title>Genome assembly of the deep-sea coral Lophelia pertusa.</title>
        <authorList>
            <person name="Herrera S."/>
            <person name="Cordes E."/>
        </authorList>
    </citation>
    <scope>NUCLEOTIDE SEQUENCE</scope>
    <source>
        <strain evidence="5">USNM1676648</strain>
        <tissue evidence="5">Polyp</tissue>
    </source>
</reference>
<dbReference type="Gene3D" id="1.20.245.10">
    <property type="entry name" value="Lipoxygenase-1, Domain 5"/>
    <property type="match status" value="1"/>
</dbReference>
<organism evidence="5 6">
    <name type="scientific">Desmophyllum pertusum</name>
    <dbReference type="NCBI Taxonomy" id="174260"/>
    <lineage>
        <taxon>Eukaryota</taxon>
        <taxon>Metazoa</taxon>
        <taxon>Cnidaria</taxon>
        <taxon>Anthozoa</taxon>
        <taxon>Hexacorallia</taxon>
        <taxon>Scleractinia</taxon>
        <taxon>Caryophylliina</taxon>
        <taxon>Caryophylliidae</taxon>
        <taxon>Desmophyllum</taxon>
    </lineage>
</organism>
<proteinExistence type="predicted"/>
<accession>A0A9W9Y820</accession>
<dbReference type="EMBL" id="MU827828">
    <property type="protein sequence ID" value="KAJ7321446.1"/>
    <property type="molecule type" value="Genomic_DNA"/>
</dbReference>
<evidence type="ECO:0000256" key="2">
    <source>
        <dbReference type="ARBA" id="ARBA00022964"/>
    </source>
</evidence>
<dbReference type="OrthoDB" id="5948445at2759"/>
<dbReference type="InterPro" id="IPR036226">
    <property type="entry name" value="LipOase_C_sf"/>
</dbReference>
<keyword evidence="6" id="KW-1185">Reference proteome</keyword>
<protein>
    <recommendedName>
        <fullName evidence="4">Lipoxygenase domain-containing protein</fullName>
    </recommendedName>
</protein>
<name>A0A9W9Y820_9CNID</name>
<dbReference type="InterPro" id="IPR013819">
    <property type="entry name" value="LipOase_C"/>
</dbReference>
<keyword evidence="1" id="KW-0479">Metal-binding</keyword>
<feature type="domain" description="Lipoxygenase" evidence="4">
    <location>
        <begin position="1"/>
        <end position="197"/>
    </location>
</feature>
<dbReference type="GO" id="GO:0034440">
    <property type="term" value="P:lipid oxidation"/>
    <property type="evidence" value="ECO:0007669"/>
    <property type="project" value="InterPro"/>
</dbReference>
<evidence type="ECO:0000313" key="6">
    <source>
        <dbReference type="Proteomes" id="UP001163046"/>
    </source>
</evidence>